<dbReference type="PANTHER" id="PTHR46250">
    <property type="entry name" value="MYB/SANT-LIKE DNA-BINDING DOMAIN PROTEIN-RELATED"/>
    <property type="match status" value="1"/>
</dbReference>
<feature type="domain" description="Myb/SANT-like" evidence="1">
    <location>
        <begin position="25"/>
        <end position="120"/>
    </location>
</feature>
<proteinExistence type="predicted"/>
<reference evidence="2" key="1">
    <citation type="submission" date="2020-06" db="EMBL/GenBank/DDBJ databases">
        <authorList>
            <person name="Li T."/>
            <person name="Hu X."/>
            <person name="Zhang T."/>
            <person name="Song X."/>
            <person name="Zhang H."/>
            <person name="Dai N."/>
            <person name="Sheng W."/>
            <person name="Hou X."/>
            <person name="Wei L."/>
        </authorList>
    </citation>
    <scope>NUCLEOTIDE SEQUENCE</scope>
    <source>
        <strain evidence="2">KEN1</strain>
        <tissue evidence="2">Leaf</tissue>
    </source>
</reference>
<protein>
    <recommendedName>
        <fullName evidence="1">Myb/SANT-like domain-containing protein</fullName>
    </recommendedName>
</protein>
<name>A0AAW2Y0S1_9LAMI</name>
<dbReference type="PANTHER" id="PTHR46250:SF15">
    <property type="entry name" value="OS01G0523800 PROTEIN"/>
    <property type="match status" value="1"/>
</dbReference>
<comment type="caution">
    <text evidence="2">The sequence shown here is derived from an EMBL/GenBank/DDBJ whole genome shotgun (WGS) entry which is preliminary data.</text>
</comment>
<organism evidence="2">
    <name type="scientific">Sesamum latifolium</name>
    <dbReference type="NCBI Taxonomy" id="2727402"/>
    <lineage>
        <taxon>Eukaryota</taxon>
        <taxon>Viridiplantae</taxon>
        <taxon>Streptophyta</taxon>
        <taxon>Embryophyta</taxon>
        <taxon>Tracheophyta</taxon>
        <taxon>Spermatophyta</taxon>
        <taxon>Magnoliopsida</taxon>
        <taxon>eudicotyledons</taxon>
        <taxon>Gunneridae</taxon>
        <taxon>Pentapetalae</taxon>
        <taxon>asterids</taxon>
        <taxon>lamiids</taxon>
        <taxon>Lamiales</taxon>
        <taxon>Pedaliaceae</taxon>
        <taxon>Sesamum</taxon>
    </lineage>
</organism>
<evidence type="ECO:0000313" key="2">
    <source>
        <dbReference type="EMBL" id="KAL0458895.1"/>
    </source>
</evidence>
<gene>
    <name evidence="2" type="ORF">Slati_0516700</name>
</gene>
<sequence length="316" mass="35657">MDTDGSIGGRRRGAKTYGKASRRIWSTVEEEALLECLRDIVRLGWKCDNGFRTGYLTMLEQLLKKKCPESGLKSDPHISSKIHVWKRTYACISDMLVKSGFGWNESMQMIAMSDVVFDNYAKIDPFVKILRFKSFSYYPAWSEIFGKDRATGEHAEDIYNASNNVSIEAIPVSPEYYVPSPDINAVADDHDFMNSFTQSTAHLNAASSDTERFSSKKMKKSISTIDEKFDAKFDTFVSVTDNRLGDLAKRFGVEQEESNARRQVWSAVESMSDLTIEQKCVASKKLVNNKNDLNLFLSMSTAAQEAFVKLMVDGKV</sequence>
<evidence type="ECO:0000259" key="1">
    <source>
        <dbReference type="Pfam" id="PF12776"/>
    </source>
</evidence>
<dbReference type="AlphaFoldDB" id="A0AAW2Y0S1"/>
<dbReference type="InterPro" id="IPR024752">
    <property type="entry name" value="Myb/SANT-like_dom"/>
</dbReference>
<dbReference type="EMBL" id="JACGWN010000002">
    <property type="protein sequence ID" value="KAL0458895.1"/>
    <property type="molecule type" value="Genomic_DNA"/>
</dbReference>
<dbReference type="Pfam" id="PF12776">
    <property type="entry name" value="Myb_DNA-bind_3"/>
    <property type="match status" value="1"/>
</dbReference>
<accession>A0AAW2Y0S1</accession>
<reference evidence="2" key="2">
    <citation type="journal article" date="2024" name="Plant">
        <title>Genomic evolution and insights into agronomic trait innovations of Sesamum species.</title>
        <authorList>
            <person name="Miao H."/>
            <person name="Wang L."/>
            <person name="Qu L."/>
            <person name="Liu H."/>
            <person name="Sun Y."/>
            <person name="Le M."/>
            <person name="Wang Q."/>
            <person name="Wei S."/>
            <person name="Zheng Y."/>
            <person name="Lin W."/>
            <person name="Duan Y."/>
            <person name="Cao H."/>
            <person name="Xiong S."/>
            <person name="Wang X."/>
            <person name="Wei L."/>
            <person name="Li C."/>
            <person name="Ma Q."/>
            <person name="Ju M."/>
            <person name="Zhao R."/>
            <person name="Li G."/>
            <person name="Mu C."/>
            <person name="Tian Q."/>
            <person name="Mei H."/>
            <person name="Zhang T."/>
            <person name="Gao T."/>
            <person name="Zhang H."/>
        </authorList>
    </citation>
    <scope>NUCLEOTIDE SEQUENCE</scope>
    <source>
        <strain evidence="2">KEN1</strain>
    </source>
</reference>